<keyword evidence="5 9" id="KW-0158">Chromosome</keyword>
<feature type="domain" description="H15" evidence="11">
    <location>
        <begin position="210"/>
        <end position="280"/>
    </location>
</feature>
<dbReference type="InterPro" id="IPR005819">
    <property type="entry name" value="H1/H5"/>
</dbReference>
<dbReference type="GO" id="GO:0030261">
    <property type="term" value="P:chromosome condensation"/>
    <property type="evidence" value="ECO:0007669"/>
    <property type="project" value="TreeGrafter"/>
</dbReference>
<dbReference type="Proteomes" id="UP000694558">
    <property type="component" value="Chromosome 4"/>
</dbReference>
<evidence type="ECO:0000256" key="6">
    <source>
        <dbReference type="ARBA" id="ARBA00022990"/>
    </source>
</evidence>
<dbReference type="FunFam" id="1.10.10.10:FF:000075">
    <property type="entry name" value="Histone H1 like"/>
    <property type="match status" value="1"/>
</dbReference>
<dbReference type="GO" id="GO:0003690">
    <property type="term" value="F:double-stranded DNA binding"/>
    <property type="evidence" value="ECO:0007669"/>
    <property type="project" value="TreeGrafter"/>
</dbReference>
<name>A0A8D3DWE5_SCOMX</name>
<sequence>MAEEEAPTPAAAPAKSPAKAAKKKATPKPKKAGPSLRDLIVEAVSASKERSGVSLAALKKALVAGGYDVEKNKTRVKVAIKALVAKETLVQTKGTGASGSFKMNKKVEPKAKKPVKKAAPKAKKPAAAKKPKAAAKKPAAAKKSPKKAKKPAAAKKSPASCAERGHRHETPHISRHDDMAEELPAAAAAAAPAKVAKSPKKKSAPRRRKDGPSLPQMITDCLTEVKERKGTSVTALKKNLSAKGVDVIKLNKRINATITKLVSSGVLIHVRGIGGVRLPSSSSRKPKPRSPPPRKRWWW</sequence>
<comment type="subcellular location">
    <subcellularLocation>
        <location evidence="3">Chromosome</location>
    </subcellularLocation>
    <subcellularLocation>
        <location evidence="2 9">Nucleus</location>
    </subcellularLocation>
</comment>
<evidence type="ECO:0000313" key="12">
    <source>
        <dbReference type="Ensembl" id="ENSSMAP00000063854.1"/>
    </source>
</evidence>
<feature type="domain" description="H15" evidence="11">
    <location>
        <begin position="32"/>
        <end position="105"/>
    </location>
</feature>
<feature type="compositionally biased region" description="Basic residues" evidence="10">
    <location>
        <begin position="197"/>
        <end position="209"/>
    </location>
</feature>
<feature type="compositionally biased region" description="Basic and acidic residues" evidence="10">
    <location>
        <begin position="163"/>
        <end position="178"/>
    </location>
</feature>
<dbReference type="PRINTS" id="PR00624">
    <property type="entry name" value="HISTONEH5"/>
</dbReference>
<keyword evidence="6" id="KW-0007">Acetylation</keyword>
<feature type="region of interest" description="Disordered" evidence="10">
    <location>
        <begin position="276"/>
        <end position="299"/>
    </location>
</feature>
<dbReference type="GO" id="GO:0045910">
    <property type="term" value="P:negative regulation of DNA recombination"/>
    <property type="evidence" value="ECO:0007669"/>
    <property type="project" value="TreeGrafter"/>
</dbReference>
<keyword evidence="7 9" id="KW-0238">DNA-binding</keyword>
<dbReference type="PANTHER" id="PTHR11467">
    <property type="entry name" value="HISTONE H1"/>
    <property type="match status" value="1"/>
</dbReference>
<feature type="compositionally biased region" description="Basic residues" evidence="10">
    <location>
        <begin position="284"/>
        <end position="299"/>
    </location>
</feature>
<dbReference type="SMART" id="SM00526">
    <property type="entry name" value="H15"/>
    <property type="match status" value="2"/>
</dbReference>
<dbReference type="GO" id="GO:0005634">
    <property type="term" value="C:nucleus"/>
    <property type="evidence" value="ECO:0007669"/>
    <property type="project" value="UniProtKB-SubCell"/>
</dbReference>
<organism evidence="12 13">
    <name type="scientific">Scophthalmus maximus</name>
    <name type="common">Turbot</name>
    <name type="synonym">Psetta maxima</name>
    <dbReference type="NCBI Taxonomy" id="52904"/>
    <lineage>
        <taxon>Eukaryota</taxon>
        <taxon>Metazoa</taxon>
        <taxon>Chordata</taxon>
        <taxon>Craniata</taxon>
        <taxon>Vertebrata</taxon>
        <taxon>Euteleostomi</taxon>
        <taxon>Actinopterygii</taxon>
        <taxon>Neopterygii</taxon>
        <taxon>Teleostei</taxon>
        <taxon>Neoteleostei</taxon>
        <taxon>Acanthomorphata</taxon>
        <taxon>Carangaria</taxon>
        <taxon>Pleuronectiformes</taxon>
        <taxon>Pleuronectoidei</taxon>
        <taxon>Scophthalmidae</taxon>
        <taxon>Scophthalmus</taxon>
    </lineage>
</organism>
<evidence type="ECO:0000256" key="8">
    <source>
        <dbReference type="ARBA" id="ARBA00023242"/>
    </source>
</evidence>
<evidence type="ECO:0000256" key="7">
    <source>
        <dbReference type="ARBA" id="ARBA00023125"/>
    </source>
</evidence>
<comment type="similarity">
    <text evidence="9">Belongs to the histone H1/H5 family.</text>
</comment>
<dbReference type="Ensembl" id="ENSSMAT00000039745.1">
    <property type="protein sequence ID" value="ENSSMAP00000063854.1"/>
    <property type="gene ID" value="ENSSMAG00000032819.1"/>
</dbReference>
<dbReference type="GO" id="GO:0006334">
    <property type="term" value="P:nucleosome assembly"/>
    <property type="evidence" value="ECO:0007669"/>
    <property type="project" value="InterPro"/>
</dbReference>
<feature type="compositionally biased region" description="Low complexity" evidence="10">
    <location>
        <begin position="184"/>
        <end position="196"/>
    </location>
</feature>
<feature type="compositionally biased region" description="Basic residues" evidence="10">
    <location>
        <begin position="20"/>
        <end position="31"/>
    </location>
</feature>
<keyword evidence="8 9" id="KW-0539">Nucleus</keyword>
<dbReference type="InterPro" id="IPR005818">
    <property type="entry name" value="Histone_H1/H5_H15"/>
</dbReference>
<dbReference type="PANTHER" id="PTHR11467:SF20">
    <property type="entry name" value="H15 DOMAIN-CONTAINING PROTEIN-RELATED"/>
    <property type="match status" value="1"/>
</dbReference>
<dbReference type="Pfam" id="PF00538">
    <property type="entry name" value="Linker_histone"/>
    <property type="match status" value="2"/>
</dbReference>
<evidence type="ECO:0000256" key="2">
    <source>
        <dbReference type="ARBA" id="ARBA00004123"/>
    </source>
</evidence>
<evidence type="ECO:0000256" key="3">
    <source>
        <dbReference type="ARBA" id="ARBA00004286"/>
    </source>
</evidence>
<dbReference type="CDD" id="cd00073">
    <property type="entry name" value="H15"/>
    <property type="match status" value="1"/>
</dbReference>
<reference evidence="12" key="1">
    <citation type="submission" date="2023-05" db="EMBL/GenBank/DDBJ databases">
        <title>High-quality long-read genome of Scophthalmus maximus.</title>
        <authorList>
            <person name="Lien S."/>
            <person name="Martinez P."/>
        </authorList>
    </citation>
    <scope>NUCLEOTIDE SEQUENCE [LARGE SCALE GENOMIC DNA]</scope>
</reference>
<dbReference type="Gene3D" id="1.10.10.10">
    <property type="entry name" value="Winged helix-like DNA-binding domain superfamily/Winged helix DNA-binding domain"/>
    <property type="match status" value="2"/>
</dbReference>
<evidence type="ECO:0000256" key="9">
    <source>
        <dbReference type="RuleBase" id="RU003894"/>
    </source>
</evidence>
<comment type="function">
    <text evidence="1">Histones H1 are necessary for the condensation of nucleosome chains into higher-order structures.</text>
</comment>
<dbReference type="GeneTree" id="ENSGT00950000183089"/>
<evidence type="ECO:0000256" key="5">
    <source>
        <dbReference type="ARBA" id="ARBA00022454"/>
    </source>
</evidence>
<dbReference type="AlphaFoldDB" id="A0A8D3DWE5"/>
<dbReference type="GO" id="GO:0030527">
    <property type="term" value="F:structural constituent of chromatin"/>
    <property type="evidence" value="ECO:0007669"/>
    <property type="project" value="InterPro"/>
</dbReference>
<dbReference type="GO" id="GO:0000786">
    <property type="term" value="C:nucleosome"/>
    <property type="evidence" value="ECO:0007669"/>
    <property type="project" value="InterPro"/>
</dbReference>
<evidence type="ECO:0000313" key="13">
    <source>
        <dbReference type="Proteomes" id="UP000694558"/>
    </source>
</evidence>
<feature type="region of interest" description="Disordered" evidence="10">
    <location>
        <begin position="1"/>
        <end position="35"/>
    </location>
</feature>
<evidence type="ECO:0000259" key="11">
    <source>
        <dbReference type="PROSITE" id="PS51504"/>
    </source>
</evidence>
<evidence type="ECO:0000256" key="1">
    <source>
        <dbReference type="ARBA" id="ARBA00002809"/>
    </source>
</evidence>
<feature type="compositionally biased region" description="Basic residues" evidence="10">
    <location>
        <begin position="112"/>
        <end position="153"/>
    </location>
</feature>
<accession>A0A8D3DWE5</accession>
<dbReference type="GO" id="GO:0031492">
    <property type="term" value="F:nucleosomal DNA binding"/>
    <property type="evidence" value="ECO:0007669"/>
    <property type="project" value="TreeGrafter"/>
</dbReference>
<dbReference type="InterPro" id="IPR036388">
    <property type="entry name" value="WH-like_DNA-bd_sf"/>
</dbReference>
<protein>
    <recommendedName>
        <fullName evidence="4">Histone H1</fullName>
    </recommendedName>
</protein>
<dbReference type="InterPro" id="IPR036390">
    <property type="entry name" value="WH_DNA-bd_sf"/>
</dbReference>
<proteinExistence type="inferred from homology"/>
<feature type="region of interest" description="Disordered" evidence="10">
    <location>
        <begin position="92"/>
        <end position="217"/>
    </location>
</feature>
<dbReference type="SUPFAM" id="SSF46785">
    <property type="entry name" value="Winged helix' DNA-binding domain"/>
    <property type="match status" value="2"/>
</dbReference>
<dbReference type="PROSITE" id="PS51504">
    <property type="entry name" value="H15"/>
    <property type="match status" value="2"/>
</dbReference>
<feature type="compositionally biased region" description="Low complexity" evidence="10">
    <location>
        <begin position="7"/>
        <end position="19"/>
    </location>
</feature>
<reference evidence="12" key="2">
    <citation type="submission" date="2025-08" db="UniProtKB">
        <authorList>
            <consortium name="Ensembl"/>
        </authorList>
    </citation>
    <scope>IDENTIFICATION</scope>
</reference>
<evidence type="ECO:0000256" key="10">
    <source>
        <dbReference type="SAM" id="MobiDB-lite"/>
    </source>
</evidence>
<evidence type="ECO:0000256" key="4">
    <source>
        <dbReference type="ARBA" id="ARBA00020833"/>
    </source>
</evidence>